<organism evidence="1 2">
    <name type="scientific">Heracleum sosnowskyi</name>
    <dbReference type="NCBI Taxonomy" id="360622"/>
    <lineage>
        <taxon>Eukaryota</taxon>
        <taxon>Viridiplantae</taxon>
        <taxon>Streptophyta</taxon>
        <taxon>Embryophyta</taxon>
        <taxon>Tracheophyta</taxon>
        <taxon>Spermatophyta</taxon>
        <taxon>Magnoliopsida</taxon>
        <taxon>eudicotyledons</taxon>
        <taxon>Gunneridae</taxon>
        <taxon>Pentapetalae</taxon>
        <taxon>asterids</taxon>
        <taxon>campanulids</taxon>
        <taxon>Apiales</taxon>
        <taxon>Apiaceae</taxon>
        <taxon>Apioideae</taxon>
        <taxon>apioid superclade</taxon>
        <taxon>Tordylieae</taxon>
        <taxon>Tordyliinae</taxon>
        <taxon>Heracleum</taxon>
    </lineage>
</organism>
<evidence type="ECO:0000313" key="1">
    <source>
        <dbReference type="EMBL" id="KAK1396987.1"/>
    </source>
</evidence>
<dbReference type="EMBL" id="JAUIZM010000002">
    <property type="protein sequence ID" value="KAK1396987.1"/>
    <property type="molecule type" value="Genomic_DNA"/>
</dbReference>
<dbReference type="InterPro" id="IPR028082">
    <property type="entry name" value="Peripla_BP_I"/>
</dbReference>
<proteinExistence type="predicted"/>
<dbReference type="SUPFAM" id="SSF53822">
    <property type="entry name" value="Periplasmic binding protein-like I"/>
    <property type="match status" value="1"/>
</dbReference>
<dbReference type="Gene3D" id="3.40.50.2300">
    <property type="match status" value="1"/>
</dbReference>
<dbReference type="Proteomes" id="UP001237642">
    <property type="component" value="Unassembled WGS sequence"/>
</dbReference>
<reference evidence="1" key="2">
    <citation type="submission" date="2023-05" db="EMBL/GenBank/DDBJ databases">
        <authorList>
            <person name="Schelkunov M.I."/>
        </authorList>
    </citation>
    <scope>NUCLEOTIDE SEQUENCE</scope>
    <source>
        <strain evidence="1">Hsosn_3</strain>
        <tissue evidence="1">Leaf</tissue>
    </source>
</reference>
<sequence>MVFLFCLQQTSSTQVVTGAIIDHTSRVDLEANVALHMALKDIKLTNQSLVRHVMNSEGEPAFAALAAKGLTGLEKVRVIIGPHTWQEVSRVVEISNNSHIPIFSLADLLL</sequence>
<protein>
    <submittedName>
        <fullName evidence="1">Uncharacterized protein</fullName>
    </submittedName>
</protein>
<comment type="caution">
    <text evidence="1">The sequence shown here is derived from an EMBL/GenBank/DDBJ whole genome shotgun (WGS) entry which is preliminary data.</text>
</comment>
<dbReference type="AlphaFoldDB" id="A0AAD8J6T1"/>
<gene>
    <name evidence="1" type="ORF">POM88_006850</name>
</gene>
<name>A0AAD8J6T1_9APIA</name>
<reference evidence="1" key="1">
    <citation type="submission" date="2023-02" db="EMBL/GenBank/DDBJ databases">
        <title>Genome of toxic invasive species Heracleum sosnowskyi carries increased number of genes despite the absence of recent whole-genome duplications.</title>
        <authorList>
            <person name="Schelkunov M."/>
            <person name="Shtratnikova V."/>
            <person name="Makarenko M."/>
            <person name="Klepikova A."/>
            <person name="Omelchenko D."/>
            <person name="Novikova G."/>
            <person name="Obukhova E."/>
            <person name="Bogdanov V."/>
            <person name="Penin A."/>
            <person name="Logacheva M."/>
        </authorList>
    </citation>
    <scope>NUCLEOTIDE SEQUENCE</scope>
    <source>
        <strain evidence="1">Hsosn_3</strain>
        <tissue evidence="1">Leaf</tissue>
    </source>
</reference>
<accession>A0AAD8J6T1</accession>
<evidence type="ECO:0000313" key="2">
    <source>
        <dbReference type="Proteomes" id="UP001237642"/>
    </source>
</evidence>
<keyword evidence="2" id="KW-1185">Reference proteome</keyword>